<evidence type="ECO:0000256" key="2">
    <source>
        <dbReference type="SAM" id="SignalP"/>
    </source>
</evidence>
<protein>
    <submittedName>
        <fullName evidence="3">Uncharacterized protein</fullName>
    </submittedName>
</protein>
<dbReference type="Proteomes" id="UP000199572">
    <property type="component" value="Unassembled WGS sequence"/>
</dbReference>
<keyword evidence="2" id="KW-0732">Signal</keyword>
<gene>
    <name evidence="3" type="ORF">SAMN04488023_14231</name>
</gene>
<keyword evidence="4" id="KW-1185">Reference proteome</keyword>
<feature type="coiled-coil region" evidence="1">
    <location>
        <begin position="214"/>
        <end position="248"/>
    </location>
</feature>
<dbReference type="OrthoDB" id="680331at2"/>
<keyword evidence="1" id="KW-0175">Coiled coil</keyword>
<accession>A0A1H9VFH6</accession>
<dbReference type="EMBL" id="FOGG01000042">
    <property type="protein sequence ID" value="SES20445.1"/>
    <property type="molecule type" value="Genomic_DNA"/>
</dbReference>
<organism evidence="3 4">
    <name type="scientific">Pedobacter rhizosphaerae</name>
    <dbReference type="NCBI Taxonomy" id="390241"/>
    <lineage>
        <taxon>Bacteria</taxon>
        <taxon>Pseudomonadati</taxon>
        <taxon>Bacteroidota</taxon>
        <taxon>Sphingobacteriia</taxon>
        <taxon>Sphingobacteriales</taxon>
        <taxon>Sphingobacteriaceae</taxon>
        <taxon>Pedobacter</taxon>
    </lineage>
</organism>
<feature type="signal peptide" evidence="2">
    <location>
        <begin position="1"/>
        <end position="20"/>
    </location>
</feature>
<name>A0A1H9VFH6_9SPHI</name>
<dbReference type="RefSeq" id="WP_090888706.1">
    <property type="nucleotide sequence ID" value="NZ_FOGG01000042.1"/>
</dbReference>
<evidence type="ECO:0000313" key="4">
    <source>
        <dbReference type="Proteomes" id="UP000199572"/>
    </source>
</evidence>
<dbReference type="STRING" id="390241.SAMN04488023_14231"/>
<evidence type="ECO:0000313" key="3">
    <source>
        <dbReference type="EMBL" id="SES20445.1"/>
    </source>
</evidence>
<proteinExistence type="predicted"/>
<reference evidence="3 4" key="1">
    <citation type="submission" date="2016-10" db="EMBL/GenBank/DDBJ databases">
        <authorList>
            <person name="de Groot N.N."/>
        </authorList>
    </citation>
    <scope>NUCLEOTIDE SEQUENCE [LARGE SCALE GENOMIC DNA]</scope>
    <source>
        <strain evidence="3 4">DSM 18610</strain>
    </source>
</reference>
<dbReference type="AlphaFoldDB" id="A0A1H9VFH6"/>
<sequence>MKLKSLLALLILGITQQVNAQNTFPGDGNVGVGTGNPAYKFQIAAGHGNTHMNLHFANANLVQDAHLSLWASEPGWTWTGAGIGNNVFNSATAPGIVRINDLRGASYIRLLDQEIRLNVIKADGTDLSALAVDAQGNIGMGTLTPKEKLSVNGNIRAKEVKVEAGNWPDFVFEANYKITSLAELEKYIKAHKHLPDMPSAKEVSEQGIELGELNKKLLQKMEELTLHLIEKEKQIDALQNLVEKQRGNIK</sequence>
<feature type="chain" id="PRO_5011629071" evidence="2">
    <location>
        <begin position="21"/>
        <end position="250"/>
    </location>
</feature>
<evidence type="ECO:0000256" key="1">
    <source>
        <dbReference type="SAM" id="Coils"/>
    </source>
</evidence>